<sequence length="149" mass="16717">MMQERTAVLEGPGAIEEIPPSPLEKVAEPEEGELSGVPVLKINRYSGGDQSWVELVRWDIPEGHQGDLHQIVVRMDDVSKTRLRLVIGDVDQKIPTDRDMYSPLELSWRRNRVPGRTTVYVEVLSIDGTAIVVHGLLLGAVKWIDIENK</sequence>
<comment type="caution">
    <text evidence="1">The sequence shown here is derived from an EMBL/GenBank/DDBJ whole genome shotgun (WGS) entry which is preliminary data.</text>
</comment>
<dbReference type="AlphaFoldDB" id="X1K0F5"/>
<protein>
    <submittedName>
        <fullName evidence="1">Uncharacterized protein</fullName>
    </submittedName>
</protein>
<reference evidence="1" key="1">
    <citation type="journal article" date="2014" name="Front. Microbiol.">
        <title>High frequency of phylogenetically diverse reductive dehalogenase-homologous genes in deep subseafloor sedimentary metagenomes.</title>
        <authorList>
            <person name="Kawai M."/>
            <person name="Futagami T."/>
            <person name="Toyoda A."/>
            <person name="Takaki Y."/>
            <person name="Nishi S."/>
            <person name="Hori S."/>
            <person name="Arai W."/>
            <person name="Tsubouchi T."/>
            <person name="Morono Y."/>
            <person name="Uchiyama I."/>
            <person name="Ito T."/>
            <person name="Fujiyama A."/>
            <person name="Inagaki F."/>
            <person name="Takami H."/>
        </authorList>
    </citation>
    <scope>NUCLEOTIDE SEQUENCE</scope>
    <source>
        <strain evidence="1">Expedition CK06-06</strain>
    </source>
</reference>
<gene>
    <name evidence="1" type="ORF">S06H3_02166</name>
</gene>
<organism evidence="1">
    <name type="scientific">marine sediment metagenome</name>
    <dbReference type="NCBI Taxonomy" id="412755"/>
    <lineage>
        <taxon>unclassified sequences</taxon>
        <taxon>metagenomes</taxon>
        <taxon>ecological metagenomes</taxon>
    </lineage>
</organism>
<accession>X1K0F5</accession>
<evidence type="ECO:0000313" key="1">
    <source>
        <dbReference type="EMBL" id="GAI00477.1"/>
    </source>
</evidence>
<name>X1K0F5_9ZZZZ</name>
<dbReference type="EMBL" id="BARV01000609">
    <property type="protein sequence ID" value="GAI00477.1"/>
    <property type="molecule type" value="Genomic_DNA"/>
</dbReference>
<proteinExistence type="predicted"/>